<accession>A0A9P3GJD8</accession>
<dbReference type="AlphaFoldDB" id="A0A9P3GJD8"/>
<name>A0A9P3GJD8_9APHY</name>
<reference evidence="1 2" key="1">
    <citation type="submission" date="2021-08" db="EMBL/GenBank/DDBJ databases">
        <title>Draft Genome Sequence of Phanerochaete sordida strain YK-624.</title>
        <authorList>
            <person name="Mori T."/>
            <person name="Dohra H."/>
            <person name="Suzuki T."/>
            <person name="Kawagishi H."/>
            <person name="Hirai H."/>
        </authorList>
    </citation>
    <scope>NUCLEOTIDE SEQUENCE [LARGE SCALE GENOMIC DNA]</scope>
    <source>
        <strain evidence="1 2">YK-624</strain>
    </source>
</reference>
<dbReference type="EMBL" id="BPQB01000048">
    <property type="protein sequence ID" value="GJE95339.1"/>
    <property type="molecule type" value="Genomic_DNA"/>
</dbReference>
<evidence type="ECO:0008006" key="3">
    <source>
        <dbReference type="Google" id="ProtNLM"/>
    </source>
</evidence>
<sequence length="387" mass="43115">MSDVHVTKAGPAASIEQLPQELVDRIIDQLGPNIQSLKTVALLSRRWLPHSLYSLSQCAWLRIRPGEEAGASELIRALDEDRSFAQKIVRLAIENVHSFSVHAITALPHLRELRIRLCAPYEGDLGLRGQVQPADRTLAIIEVCNVPLALAHALLQKFSTVDTLLLRNMNSTGPLPDPPSSSKPYYVRNLDISNIDTTVLQYLTAALHSPSLRSLTVDMYTMQQPWAHPALVHDFVQAVGHALEEYHHNLCKPFIYVSPDLPALTACTNLASVSLELDVWSCEREQGRIAMFVRALPARTRRFKVTFWYDISGEDGLVEVAEMVEWTGLFEGLGQCAGLVCFEVVVRSNRRRKAHIPPFPDLASSLAAQALVLEKLPARVRSLTKFP</sequence>
<evidence type="ECO:0000313" key="1">
    <source>
        <dbReference type="EMBL" id="GJE95339.1"/>
    </source>
</evidence>
<dbReference type="OrthoDB" id="2798901at2759"/>
<dbReference type="Proteomes" id="UP000703269">
    <property type="component" value="Unassembled WGS sequence"/>
</dbReference>
<protein>
    <recommendedName>
        <fullName evidence="3">F-box domain-containing protein</fullName>
    </recommendedName>
</protein>
<evidence type="ECO:0000313" key="2">
    <source>
        <dbReference type="Proteomes" id="UP000703269"/>
    </source>
</evidence>
<gene>
    <name evidence="1" type="ORF">PsYK624_115230</name>
</gene>
<keyword evidence="2" id="KW-1185">Reference proteome</keyword>
<organism evidence="1 2">
    <name type="scientific">Phanerochaete sordida</name>
    <dbReference type="NCBI Taxonomy" id="48140"/>
    <lineage>
        <taxon>Eukaryota</taxon>
        <taxon>Fungi</taxon>
        <taxon>Dikarya</taxon>
        <taxon>Basidiomycota</taxon>
        <taxon>Agaricomycotina</taxon>
        <taxon>Agaricomycetes</taxon>
        <taxon>Polyporales</taxon>
        <taxon>Phanerochaetaceae</taxon>
        <taxon>Phanerochaete</taxon>
    </lineage>
</organism>
<comment type="caution">
    <text evidence="1">The sequence shown here is derived from an EMBL/GenBank/DDBJ whole genome shotgun (WGS) entry which is preliminary data.</text>
</comment>
<proteinExistence type="predicted"/>